<dbReference type="PANTHER" id="PTHR39337:SF1">
    <property type="entry name" value="BLR5642 PROTEIN"/>
    <property type="match status" value="1"/>
</dbReference>
<organism evidence="1 2">
    <name type="scientific">Dehalogenimonas etheniformans</name>
    <dbReference type="NCBI Taxonomy" id="1536648"/>
    <lineage>
        <taxon>Bacteria</taxon>
        <taxon>Bacillati</taxon>
        <taxon>Chloroflexota</taxon>
        <taxon>Dehalococcoidia</taxon>
        <taxon>Dehalococcoidales</taxon>
        <taxon>Dehalococcoidaceae</taxon>
        <taxon>Dehalogenimonas</taxon>
    </lineage>
</organism>
<accession>A0A2P5P7Y7</accession>
<reference evidence="1 2" key="1">
    <citation type="journal article" date="2017" name="ISME J.">
        <title>Grape pomace compost harbors organohalide-respiring Dehalogenimonas species with novel reductive dehalogenase genes.</title>
        <authorList>
            <person name="Yang Y."/>
            <person name="Higgins S.A."/>
            <person name="Yan J."/>
            <person name="Simsir B."/>
            <person name="Chourey K."/>
            <person name="Iyer R."/>
            <person name="Hettich R.L."/>
            <person name="Baldwin B."/>
            <person name="Ogles D.M."/>
            <person name="Loffler F.E."/>
        </authorList>
    </citation>
    <scope>NUCLEOTIDE SEQUENCE [LARGE SCALE GENOMIC DNA]</scope>
    <source>
        <strain evidence="1 2">GP</strain>
    </source>
</reference>
<keyword evidence="2" id="KW-1185">Reference proteome</keyword>
<comment type="caution">
    <text evidence="1">The sequence shown here is derived from an EMBL/GenBank/DDBJ whole genome shotgun (WGS) entry which is preliminary data.</text>
</comment>
<dbReference type="Pfam" id="PF04343">
    <property type="entry name" value="DUF488"/>
    <property type="match status" value="1"/>
</dbReference>
<dbReference type="InterPro" id="IPR007438">
    <property type="entry name" value="DUF488"/>
</dbReference>
<gene>
    <name evidence="1" type="ORF">JP09_004630</name>
</gene>
<dbReference type="AlphaFoldDB" id="A0A2P5P7Y7"/>
<dbReference type="EMBL" id="JQAN02000008">
    <property type="protein sequence ID" value="PPD58395.1"/>
    <property type="molecule type" value="Genomic_DNA"/>
</dbReference>
<dbReference type="OrthoDB" id="9789109at2"/>
<name>A0A2P5P7Y7_9CHLR</name>
<evidence type="ECO:0000313" key="2">
    <source>
        <dbReference type="Proteomes" id="UP000235653"/>
    </source>
</evidence>
<sequence>MFLDLPEKTPLEQRKGKNYWNSSHFCSEPDFFTIGYSGHTIQSFINTLKAAGVVTLVDVRYLPVSRFKPAFSKTNLKNALEANGILYSHRPEWGIPREIRAFSIGKQSRGDIWLWYDSNVLPKIAGDNLNVFFNSLEHPVAFMCMELDPTECHRHRIFLGLERIGLGGRDL</sequence>
<dbReference type="PANTHER" id="PTHR39337">
    <property type="entry name" value="BLR5642 PROTEIN"/>
    <property type="match status" value="1"/>
</dbReference>
<evidence type="ECO:0000313" key="1">
    <source>
        <dbReference type="EMBL" id="PPD58395.1"/>
    </source>
</evidence>
<dbReference type="Proteomes" id="UP000235653">
    <property type="component" value="Unassembled WGS sequence"/>
</dbReference>
<proteinExistence type="predicted"/>
<protein>
    <submittedName>
        <fullName evidence="1">DUF488 domain-containing protein</fullName>
    </submittedName>
</protein>